<name>A0A232FG39_9HYME</name>
<dbReference type="GO" id="GO:0005819">
    <property type="term" value="C:spindle"/>
    <property type="evidence" value="ECO:0007669"/>
    <property type="project" value="UniProtKB-SubCell"/>
</dbReference>
<dbReference type="Pfam" id="PF13229">
    <property type="entry name" value="Beta_helix"/>
    <property type="match status" value="1"/>
</dbReference>
<dbReference type="OrthoDB" id="5978115at2759"/>
<dbReference type="AlphaFoldDB" id="A0A232FG39"/>
<organism evidence="6 7">
    <name type="scientific">Trichomalopsis sarcophagae</name>
    <dbReference type="NCBI Taxonomy" id="543379"/>
    <lineage>
        <taxon>Eukaryota</taxon>
        <taxon>Metazoa</taxon>
        <taxon>Ecdysozoa</taxon>
        <taxon>Arthropoda</taxon>
        <taxon>Hexapoda</taxon>
        <taxon>Insecta</taxon>
        <taxon>Pterygota</taxon>
        <taxon>Neoptera</taxon>
        <taxon>Endopterygota</taxon>
        <taxon>Hymenoptera</taxon>
        <taxon>Apocrita</taxon>
        <taxon>Proctotrupomorpha</taxon>
        <taxon>Chalcidoidea</taxon>
        <taxon>Pteromalidae</taxon>
        <taxon>Pteromalinae</taxon>
        <taxon>Trichomalopsis</taxon>
    </lineage>
</organism>
<feature type="domain" description="Right handed beta helix" evidence="4">
    <location>
        <begin position="387"/>
        <end position="484"/>
    </location>
</feature>
<keyword evidence="3" id="KW-0206">Cytoskeleton</keyword>
<sequence>LKKMEIYMFDKSLQERLTEFTNILSNRGDVVPASQIRAEWAYHTELILEPVGWQGLWKIPRLTCQDFQIHYPTIVAVEVENVDFSELSALVKIVAVQDDIHLPDKYDVPLLELYPTKEQENTALDVVSTAECIDQLRFFYNYLWMPWDTDEDETIDWVANHLETRLRLFFDMKRGDMCKKTCDMIRTLMREGRDIQARIAKLEMEISDDEDGSEKVLDDNRACQLMKLHFRLQQIKTEMEVYENPAMREMLVRNQSLTGNEVEIKRRESRGRQLEAHFVWLGGSLEETIEALKSTQDFLPSNTFTKTSNCLQEALDISDKGDIVIIGKGEHEISGAGNLEEGGTLKGLSKAESIIVCPKETESGPSLLDFSGAEVLLENITVDLRELQAGILIRKGLVKLTNCRIVVDNQSVIKLGVIVLPGARLIAKNTYFTGLGTSVVVHTSAEAVLSDCTFDDCVEGIQLNNKSKLSASNCSFTNCKEYAIRKETEDLNNSEAQIGDVDILQNASEILIQDCRFENNLKGNIVLKPCINMILPVSEYLYDRSSINKRQLQILPLSVTKWIKSKSGFTLSLVMVETKTPAEISSDRQTQFGNARQLDPSDSIFVFKDTLSDYEEPPSDNEVHFRRAISSSIHPGYSK</sequence>
<dbReference type="InterPro" id="IPR039448">
    <property type="entry name" value="Beta_helix"/>
</dbReference>
<dbReference type="SUPFAM" id="SSF51126">
    <property type="entry name" value="Pectin lyase-like"/>
    <property type="match status" value="1"/>
</dbReference>
<reference evidence="6 7" key="1">
    <citation type="journal article" date="2017" name="Curr. Biol.">
        <title>The Evolution of Venom by Co-option of Single-Copy Genes.</title>
        <authorList>
            <person name="Martinson E.O."/>
            <person name="Mrinalini"/>
            <person name="Kelkar Y.D."/>
            <person name="Chang C.H."/>
            <person name="Werren J.H."/>
        </authorList>
    </citation>
    <scope>NUCLEOTIDE SEQUENCE [LARGE SCALE GENOMIC DNA]</scope>
    <source>
        <strain evidence="6 7">Alberta</strain>
        <tissue evidence="6">Whole body</tissue>
    </source>
</reference>
<comment type="caution">
    <text evidence="6">The sequence shown here is derived from an EMBL/GenBank/DDBJ whole genome shotgun (WGS) entry which is preliminary data.</text>
</comment>
<evidence type="ECO:0000313" key="7">
    <source>
        <dbReference type="Proteomes" id="UP000215335"/>
    </source>
</evidence>
<gene>
    <name evidence="6" type="ORF">TSAR_008565</name>
</gene>
<evidence type="ECO:0000259" key="5">
    <source>
        <dbReference type="Pfam" id="PF23762"/>
    </source>
</evidence>
<dbReference type="EMBL" id="NNAY01000259">
    <property type="protein sequence ID" value="OXU29662.1"/>
    <property type="molecule type" value="Genomic_DNA"/>
</dbReference>
<evidence type="ECO:0000256" key="1">
    <source>
        <dbReference type="ARBA" id="ARBA00004186"/>
    </source>
</evidence>
<feature type="non-terminal residue" evidence="6">
    <location>
        <position position="1"/>
    </location>
</feature>
<evidence type="ECO:0000259" key="4">
    <source>
        <dbReference type="Pfam" id="PF13229"/>
    </source>
</evidence>
<dbReference type="Pfam" id="PF23762">
    <property type="entry name" value="SHCBP_N"/>
    <property type="match status" value="1"/>
</dbReference>
<comment type="subcellular location">
    <subcellularLocation>
        <location evidence="1">Cytoplasm</location>
        <location evidence="1">Cytoskeleton</location>
        <location evidence="1">Spindle</location>
    </subcellularLocation>
</comment>
<protein>
    <submittedName>
        <fullName evidence="6">Uncharacterized protein</fullName>
    </submittedName>
</protein>
<dbReference type="InterPro" id="IPR045140">
    <property type="entry name" value="SHCBP1-like"/>
</dbReference>
<dbReference type="InterPro" id="IPR011050">
    <property type="entry name" value="Pectin_lyase_fold/virulence"/>
</dbReference>
<dbReference type="Gene3D" id="2.160.20.10">
    <property type="entry name" value="Single-stranded right-handed beta-helix, Pectin lyase-like"/>
    <property type="match status" value="1"/>
</dbReference>
<dbReference type="GO" id="GO:0007283">
    <property type="term" value="P:spermatogenesis"/>
    <property type="evidence" value="ECO:0007669"/>
    <property type="project" value="TreeGrafter"/>
</dbReference>
<evidence type="ECO:0000256" key="3">
    <source>
        <dbReference type="ARBA" id="ARBA00023212"/>
    </source>
</evidence>
<accession>A0A232FG39</accession>
<evidence type="ECO:0000256" key="2">
    <source>
        <dbReference type="ARBA" id="ARBA00022490"/>
    </source>
</evidence>
<evidence type="ECO:0000313" key="6">
    <source>
        <dbReference type="EMBL" id="OXU29662.1"/>
    </source>
</evidence>
<dbReference type="STRING" id="543379.A0A232FG39"/>
<dbReference type="InterPro" id="IPR057508">
    <property type="entry name" value="SHCBP-like_N"/>
</dbReference>
<keyword evidence="2" id="KW-0963">Cytoplasm</keyword>
<keyword evidence="7" id="KW-1185">Reference proteome</keyword>
<dbReference type="GO" id="GO:0007112">
    <property type="term" value="P:male meiosis cytokinesis"/>
    <property type="evidence" value="ECO:0007669"/>
    <property type="project" value="TreeGrafter"/>
</dbReference>
<dbReference type="PANTHER" id="PTHR14695">
    <property type="entry name" value="SHC SH2-DOMAIN BINDING PROTEIN 1-RELATED"/>
    <property type="match status" value="1"/>
</dbReference>
<dbReference type="PANTHER" id="PTHR14695:SF4">
    <property type="entry name" value="PROTEIN NESSUN DORMA"/>
    <property type="match status" value="1"/>
</dbReference>
<dbReference type="InterPro" id="IPR012334">
    <property type="entry name" value="Pectin_lyas_fold"/>
</dbReference>
<dbReference type="Proteomes" id="UP000215335">
    <property type="component" value="Unassembled WGS sequence"/>
</dbReference>
<proteinExistence type="predicted"/>
<feature type="domain" description="SHC SH2" evidence="5">
    <location>
        <begin position="15"/>
        <end position="248"/>
    </location>
</feature>